<feature type="region of interest" description="Disordered" evidence="1">
    <location>
        <begin position="1"/>
        <end position="63"/>
    </location>
</feature>
<evidence type="ECO:0000256" key="1">
    <source>
        <dbReference type="SAM" id="MobiDB-lite"/>
    </source>
</evidence>
<dbReference type="RefSeq" id="WP_089669393.1">
    <property type="nucleotide sequence ID" value="NZ_FOJA01000001.1"/>
</dbReference>
<evidence type="ECO:0000313" key="2">
    <source>
        <dbReference type="EMBL" id="SEW20501.1"/>
    </source>
</evidence>
<evidence type="ECO:0000313" key="3">
    <source>
        <dbReference type="Proteomes" id="UP000198518"/>
    </source>
</evidence>
<dbReference type="AlphaFoldDB" id="A0A1I0Q0M1"/>
<dbReference type="Proteomes" id="UP000198518">
    <property type="component" value="Unassembled WGS sequence"/>
</dbReference>
<organism evidence="2 3">
    <name type="scientific">Halobacterium jilantaiense</name>
    <dbReference type="NCBI Taxonomy" id="355548"/>
    <lineage>
        <taxon>Archaea</taxon>
        <taxon>Methanobacteriati</taxon>
        <taxon>Methanobacteriota</taxon>
        <taxon>Stenosarchaea group</taxon>
        <taxon>Halobacteria</taxon>
        <taxon>Halobacteriales</taxon>
        <taxon>Halobacteriaceae</taxon>
        <taxon>Halobacterium</taxon>
    </lineage>
</organism>
<dbReference type="STRING" id="355548.SAMN04487945_2161"/>
<proteinExistence type="predicted"/>
<accession>A0A1I0Q0M1</accession>
<reference evidence="2 3" key="1">
    <citation type="submission" date="2016-10" db="EMBL/GenBank/DDBJ databases">
        <authorList>
            <person name="de Groot N.N."/>
        </authorList>
    </citation>
    <scope>NUCLEOTIDE SEQUENCE [LARGE SCALE GENOMIC DNA]</scope>
    <source>
        <strain evidence="2 3">CGMCC 1.5337</strain>
    </source>
</reference>
<protein>
    <submittedName>
        <fullName evidence="2">Uncharacterized protein</fullName>
    </submittedName>
</protein>
<sequence>MTRRSKREIARKVDSLETPSDATTPHHGIVYTDGDGDGYVTPDGDRVPADAAGNPDLSHSGPTVVLRGEYAENAPRVPEDVDE</sequence>
<keyword evidence="3" id="KW-1185">Reference proteome</keyword>
<name>A0A1I0Q0M1_9EURY</name>
<gene>
    <name evidence="2" type="ORF">SAMN04487945_2161</name>
</gene>
<dbReference type="EMBL" id="FOJA01000001">
    <property type="protein sequence ID" value="SEW20501.1"/>
    <property type="molecule type" value="Genomic_DNA"/>
</dbReference>